<dbReference type="Proteomes" id="UP000230084">
    <property type="component" value="Unassembled WGS sequence"/>
</dbReference>
<dbReference type="AlphaFoldDB" id="A0A2H0RNH9"/>
<evidence type="ECO:0000313" key="2">
    <source>
        <dbReference type="EMBL" id="PIR47315.1"/>
    </source>
</evidence>
<evidence type="ECO:0000256" key="1">
    <source>
        <dbReference type="SAM" id="Phobius"/>
    </source>
</evidence>
<dbReference type="EMBL" id="PCYM01000010">
    <property type="protein sequence ID" value="PIR47315.1"/>
    <property type="molecule type" value="Genomic_DNA"/>
</dbReference>
<organism evidence="2 3">
    <name type="scientific">Candidatus Uhrbacteria bacterium CG10_big_fil_rev_8_21_14_0_10_50_16</name>
    <dbReference type="NCBI Taxonomy" id="1975039"/>
    <lineage>
        <taxon>Bacteria</taxon>
        <taxon>Candidatus Uhriibacteriota</taxon>
    </lineage>
</organism>
<keyword evidence="1" id="KW-0472">Membrane</keyword>
<protein>
    <recommendedName>
        <fullName evidence="4">DUF948 domain-containing protein</fullName>
    </recommendedName>
</protein>
<evidence type="ECO:0008006" key="4">
    <source>
        <dbReference type="Google" id="ProtNLM"/>
    </source>
</evidence>
<reference evidence="2 3" key="1">
    <citation type="submission" date="2017-09" db="EMBL/GenBank/DDBJ databases">
        <title>Depth-based differentiation of microbial function through sediment-hosted aquifers and enrichment of novel symbionts in the deep terrestrial subsurface.</title>
        <authorList>
            <person name="Probst A.J."/>
            <person name="Ladd B."/>
            <person name="Jarett J.K."/>
            <person name="Geller-Mcgrath D.E."/>
            <person name="Sieber C.M."/>
            <person name="Emerson J.B."/>
            <person name="Anantharaman K."/>
            <person name="Thomas B.C."/>
            <person name="Malmstrom R."/>
            <person name="Stieglmeier M."/>
            <person name="Klingl A."/>
            <person name="Woyke T."/>
            <person name="Ryan C.M."/>
            <person name="Banfield J.F."/>
        </authorList>
    </citation>
    <scope>NUCLEOTIDE SEQUENCE [LARGE SCALE GENOMIC DNA]</scope>
    <source>
        <strain evidence="2">CG10_big_fil_rev_8_21_14_0_10_50_16</strain>
    </source>
</reference>
<feature type="transmembrane region" description="Helical" evidence="1">
    <location>
        <begin position="6"/>
        <end position="28"/>
    </location>
</feature>
<keyword evidence="1" id="KW-0812">Transmembrane</keyword>
<comment type="caution">
    <text evidence="2">The sequence shown here is derived from an EMBL/GenBank/DDBJ whole genome shotgun (WGS) entry which is preliminary data.</text>
</comment>
<name>A0A2H0RNH9_9BACT</name>
<gene>
    <name evidence="2" type="ORF">COV06_04510</name>
</gene>
<accession>A0A2H0RNH9</accession>
<evidence type="ECO:0000313" key="3">
    <source>
        <dbReference type="Proteomes" id="UP000230084"/>
    </source>
</evidence>
<keyword evidence="1" id="KW-1133">Transmembrane helix</keyword>
<proteinExistence type="predicted"/>
<sequence>MISTLEILWIVLAFCALWMTAFVCWAIYHIAMVARNIHLVLDEAKQALHQIENAITGVKEKMEHHATLLDPLIALAGQAIKNLKHKDD</sequence>